<dbReference type="EMBL" id="JACHJW010000001">
    <property type="protein sequence ID" value="MBB4957836.1"/>
    <property type="molecule type" value="Genomic_DNA"/>
</dbReference>
<gene>
    <name evidence="3" type="ORF">FHR38_001569</name>
</gene>
<evidence type="ECO:0000256" key="2">
    <source>
        <dbReference type="SAM" id="Phobius"/>
    </source>
</evidence>
<feature type="compositionally biased region" description="Polar residues" evidence="1">
    <location>
        <begin position="93"/>
        <end position="102"/>
    </location>
</feature>
<accession>A0A7W7SNT3</accession>
<name>A0A7W7SNT3_9ACTN</name>
<keyword evidence="2" id="KW-0812">Transmembrane</keyword>
<reference evidence="3 4" key="1">
    <citation type="submission" date="2020-08" db="EMBL/GenBank/DDBJ databases">
        <title>Sequencing the genomes of 1000 actinobacteria strains.</title>
        <authorList>
            <person name="Klenk H.-P."/>
        </authorList>
    </citation>
    <scope>NUCLEOTIDE SEQUENCE [LARGE SCALE GENOMIC DNA]</scope>
    <source>
        <strain evidence="3 4">DSM 45886</strain>
    </source>
</reference>
<feature type="region of interest" description="Disordered" evidence="1">
    <location>
        <begin position="88"/>
        <end position="118"/>
    </location>
</feature>
<protein>
    <submittedName>
        <fullName evidence="3">Uncharacterized protein</fullName>
    </submittedName>
</protein>
<organism evidence="3 4">
    <name type="scientific">Micromonospora polyrhachis</name>
    <dbReference type="NCBI Taxonomy" id="1282883"/>
    <lineage>
        <taxon>Bacteria</taxon>
        <taxon>Bacillati</taxon>
        <taxon>Actinomycetota</taxon>
        <taxon>Actinomycetes</taxon>
        <taxon>Micromonosporales</taxon>
        <taxon>Micromonosporaceae</taxon>
        <taxon>Micromonospora</taxon>
    </lineage>
</organism>
<dbReference type="RefSeq" id="WP_184534022.1">
    <property type="nucleotide sequence ID" value="NZ_JACHJW010000001.1"/>
</dbReference>
<sequence>MADRILAVGDAQTAPLTGSVVDQLYATVAVRLGGSPIGGRFLRALETYPADPAARWDAIQAVTAEAESDAWFASELGRLVAELPTTVVGHPGQSASHPTQPISDPGQAVSYPVPPPDRPARRPRLHLGGIVVGVALAAVLLVLGTALYVNLVAPRLGLTEADRLDRVAGEWRGQVGGGQLVLTIGPDGVATVANRIWSCAGEVTSPARSEYTIRVDCGLIETALTAELSPDGDRLTLDWPGQSVRVVLDRT</sequence>
<evidence type="ECO:0000313" key="3">
    <source>
        <dbReference type="EMBL" id="MBB4957836.1"/>
    </source>
</evidence>
<dbReference type="Proteomes" id="UP000578819">
    <property type="component" value="Unassembled WGS sequence"/>
</dbReference>
<evidence type="ECO:0000256" key="1">
    <source>
        <dbReference type="SAM" id="MobiDB-lite"/>
    </source>
</evidence>
<comment type="caution">
    <text evidence="3">The sequence shown here is derived from an EMBL/GenBank/DDBJ whole genome shotgun (WGS) entry which is preliminary data.</text>
</comment>
<keyword evidence="2" id="KW-0472">Membrane</keyword>
<keyword evidence="2" id="KW-1133">Transmembrane helix</keyword>
<proteinExistence type="predicted"/>
<keyword evidence="4" id="KW-1185">Reference proteome</keyword>
<dbReference type="AlphaFoldDB" id="A0A7W7SNT3"/>
<evidence type="ECO:0000313" key="4">
    <source>
        <dbReference type="Proteomes" id="UP000578819"/>
    </source>
</evidence>
<feature type="transmembrane region" description="Helical" evidence="2">
    <location>
        <begin position="127"/>
        <end position="149"/>
    </location>
</feature>